<organism evidence="2 3">
    <name type="scientific">Fimbriiglobus ruber</name>
    <dbReference type="NCBI Taxonomy" id="1908690"/>
    <lineage>
        <taxon>Bacteria</taxon>
        <taxon>Pseudomonadati</taxon>
        <taxon>Planctomycetota</taxon>
        <taxon>Planctomycetia</taxon>
        <taxon>Gemmatales</taxon>
        <taxon>Gemmataceae</taxon>
        <taxon>Fimbriiglobus</taxon>
    </lineage>
</organism>
<proteinExistence type="predicted"/>
<gene>
    <name evidence="2" type="ORF">FRUB_06470</name>
</gene>
<dbReference type="InterPro" id="IPR021327">
    <property type="entry name" value="DUF2934"/>
</dbReference>
<feature type="region of interest" description="Disordered" evidence="1">
    <location>
        <begin position="1"/>
        <end position="39"/>
    </location>
</feature>
<name>A0A225D6W9_9BACT</name>
<evidence type="ECO:0008006" key="4">
    <source>
        <dbReference type="Google" id="ProtNLM"/>
    </source>
</evidence>
<evidence type="ECO:0000313" key="3">
    <source>
        <dbReference type="Proteomes" id="UP000214646"/>
    </source>
</evidence>
<dbReference type="Pfam" id="PF11154">
    <property type="entry name" value="DUF2934"/>
    <property type="match status" value="1"/>
</dbReference>
<comment type="caution">
    <text evidence="2">The sequence shown here is derived from an EMBL/GenBank/DDBJ whole genome shotgun (WGS) entry which is preliminary data.</text>
</comment>
<feature type="compositionally biased region" description="Polar residues" evidence="1">
    <location>
        <begin position="1"/>
        <end position="10"/>
    </location>
</feature>
<dbReference type="RefSeq" id="WP_088257286.1">
    <property type="nucleotide sequence ID" value="NZ_NIDE01000014.1"/>
</dbReference>
<reference evidence="3" key="1">
    <citation type="submission" date="2017-06" db="EMBL/GenBank/DDBJ databases">
        <title>Genome analysis of Fimbriiglobus ruber SP5, the first member of the order Planctomycetales with confirmed chitinolytic capability.</title>
        <authorList>
            <person name="Ravin N.V."/>
            <person name="Rakitin A.L."/>
            <person name="Ivanova A.A."/>
            <person name="Beletsky A.V."/>
            <person name="Kulichevskaya I.S."/>
            <person name="Mardanov A.V."/>
            <person name="Dedysh S.N."/>
        </authorList>
    </citation>
    <scope>NUCLEOTIDE SEQUENCE [LARGE SCALE GENOMIC DNA]</scope>
    <source>
        <strain evidence="3">SP5</strain>
    </source>
</reference>
<protein>
    <recommendedName>
        <fullName evidence="4">DUF2934 domain-containing protein</fullName>
    </recommendedName>
</protein>
<dbReference type="EMBL" id="NIDE01000014">
    <property type="protein sequence ID" value="OWK37350.1"/>
    <property type="molecule type" value="Genomic_DNA"/>
</dbReference>
<keyword evidence="3" id="KW-1185">Reference proteome</keyword>
<accession>A0A225D6W9</accession>
<dbReference type="AlphaFoldDB" id="A0A225D6W9"/>
<dbReference type="Proteomes" id="UP000214646">
    <property type="component" value="Unassembled WGS sequence"/>
</dbReference>
<evidence type="ECO:0000256" key="1">
    <source>
        <dbReference type="SAM" id="MobiDB-lite"/>
    </source>
</evidence>
<sequence>MSTKTRQPNHGSHLGNAATREWLDENIPPVGPPAGAEQQSHLIRARAYALWERAGKPDGDADRERFWYVAEKEFREAHARG</sequence>
<dbReference type="OrthoDB" id="283234at2"/>
<evidence type="ECO:0000313" key="2">
    <source>
        <dbReference type="EMBL" id="OWK37350.1"/>
    </source>
</evidence>